<feature type="compositionally biased region" description="Basic and acidic residues" evidence="6">
    <location>
        <begin position="218"/>
        <end position="227"/>
    </location>
</feature>
<dbReference type="Proteomes" id="UP001059546">
    <property type="component" value="Chromosome IX"/>
</dbReference>
<evidence type="ECO:0000259" key="7">
    <source>
        <dbReference type="PROSITE" id="PS50103"/>
    </source>
</evidence>
<dbReference type="PRINTS" id="PR01848">
    <property type="entry name" value="U2AUXFACTOR"/>
</dbReference>
<feature type="domain" description="C3H1-type" evidence="7">
    <location>
        <begin position="138"/>
        <end position="160"/>
    </location>
</feature>
<dbReference type="InterPro" id="IPR009145">
    <property type="entry name" value="U2AF_small"/>
</dbReference>
<evidence type="ECO:0000313" key="9">
    <source>
        <dbReference type="Proteomes" id="UP001059546"/>
    </source>
</evidence>
<dbReference type="SMART" id="SM00356">
    <property type="entry name" value="ZnF_C3H1"/>
    <property type="match status" value="2"/>
</dbReference>
<accession>A0A9Q9C7K0</accession>
<name>A0A9Q9C7K0_ENCHE</name>
<feature type="region of interest" description="Disordered" evidence="6">
    <location>
        <begin position="218"/>
        <end position="257"/>
    </location>
</feature>
<keyword evidence="2" id="KW-0677">Repeat</keyword>
<feature type="zinc finger region" description="C3H1-type" evidence="5">
    <location>
        <begin position="138"/>
        <end position="160"/>
    </location>
</feature>
<dbReference type="GO" id="GO:0089701">
    <property type="term" value="C:U2AF complex"/>
    <property type="evidence" value="ECO:0007669"/>
    <property type="project" value="InterPro"/>
</dbReference>
<feature type="domain" description="C3H1-type" evidence="7">
    <location>
        <begin position="3"/>
        <end position="30"/>
    </location>
</feature>
<dbReference type="PROSITE" id="PS50103">
    <property type="entry name" value="ZF_C3H1"/>
    <property type="match status" value="2"/>
</dbReference>
<dbReference type="PANTHER" id="PTHR12620">
    <property type="entry name" value="U2 SNRNP AUXILIARY FACTOR, SMALL SUBUNIT"/>
    <property type="match status" value="1"/>
</dbReference>
<reference evidence="8" key="1">
    <citation type="submission" date="2021-05" db="EMBL/GenBank/DDBJ databases">
        <title>Encephalitozoon hellem ATCC 50604 Complete Genome.</title>
        <authorList>
            <person name="Mascarenhas dos Santos A.C."/>
            <person name="Julian A.T."/>
            <person name="Pombert J.-F."/>
        </authorList>
    </citation>
    <scope>NUCLEOTIDE SEQUENCE</scope>
    <source>
        <strain evidence="8">ATCC 50604</strain>
    </source>
</reference>
<organism evidence="8 9">
    <name type="scientific">Encephalitozoon hellem</name>
    <name type="common">Microsporidian parasite</name>
    <dbReference type="NCBI Taxonomy" id="27973"/>
    <lineage>
        <taxon>Eukaryota</taxon>
        <taxon>Fungi</taxon>
        <taxon>Fungi incertae sedis</taxon>
        <taxon>Microsporidia</taxon>
        <taxon>Unikaryonidae</taxon>
        <taxon>Encephalitozoon</taxon>
    </lineage>
</organism>
<evidence type="ECO:0000313" key="8">
    <source>
        <dbReference type="EMBL" id="UTX44037.1"/>
    </source>
</evidence>
<dbReference type="InterPro" id="IPR000571">
    <property type="entry name" value="Znf_CCCH"/>
</dbReference>
<evidence type="ECO:0000256" key="1">
    <source>
        <dbReference type="ARBA" id="ARBA00022723"/>
    </source>
</evidence>
<dbReference type="EMBL" id="CP075155">
    <property type="protein sequence ID" value="UTX44037.1"/>
    <property type="molecule type" value="Genomic_DNA"/>
</dbReference>
<feature type="zinc finger region" description="C3H1-type" evidence="5">
    <location>
        <begin position="3"/>
        <end position="30"/>
    </location>
</feature>
<keyword evidence="1 5" id="KW-0479">Metal-binding</keyword>
<evidence type="ECO:0000256" key="2">
    <source>
        <dbReference type="ARBA" id="ARBA00022737"/>
    </source>
</evidence>
<sequence>MVAGKDVCIFYSKTNGCRYGLECTKAHRIPSRSKVVVIKNMYLYPRNDPESVLSKDAVQIHLDLFYEDWFSEMSVKYGAVRMLAIASNISPQLLGNIYIEFEEERAALRCMEEIGKRYYCGKRIVVELGNCYRISDGVCTDHEKDLCAKGERCGFIHVAKATASLVEELLASQRLLYTQIGSMGKNRPDERNITSQANWVEGSLRDGNRIENYHADRRRLESQENAKRSKRMPTGRMEKHRWSDGSPRSGMNYYRRN</sequence>
<proteinExistence type="predicted"/>
<keyword evidence="3 5" id="KW-0863">Zinc-finger</keyword>
<dbReference type="GO" id="GO:0000398">
    <property type="term" value="P:mRNA splicing, via spliceosome"/>
    <property type="evidence" value="ECO:0007669"/>
    <property type="project" value="InterPro"/>
</dbReference>
<keyword evidence="4 5" id="KW-0862">Zinc</keyword>
<dbReference type="GO" id="GO:0008270">
    <property type="term" value="F:zinc ion binding"/>
    <property type="evidence" value="ECO:0007669"/>
    <property type="project" value="UniProtKB-KW"/>
</dbReference>
<dbReference type="SUPFAM" id="SSF54928">
    <property type="entry name" value="RNA-binding domain, RBD"/>
    <property type="match status" value="1"/>
</dbReference>
<dbReference type="InterPro" id="IPR035979">
    <property type="entry name" value="RBD_domain_sf"/>
</dbReference>
<evidence type="ECO:0000256" key="5">
    <source>
        <dbReference type="PROSITE-ProRule" id="PRU00723"/>
    </source>
</evidence>
<dbReference type="Gene3D" id="3.30.70.330">
    <property type="match status" value="1"/>
</dbReference>
<evidence type="ECO:0000256" key="4">
    <source>
        <dbReference type="ARBA" id="ARBA00022833"/>
    </source>
</evidence>
<gene>
    <name evidence="8" type="ORF">GPU96_09g18170</name>
</gene>
<evidence type="ECO:0000256" key="6">
    <source>
        <dbReference type="SAM" id="MobiDB-lite"/>
    </source>
</evidence>
<evidence type="ECO:0000256" key="3">
    <source>
        <dbReference type="ARBA" id="ARBA00022771"/>
    </source>
</evidence>
<dbReference type="AlphaFoldDB" id="A0A9Q9C7K0"/>
<protein>
    <submittedName>
        <fullName evidence="8">Splicing factor U2AF 23</fullName>
    </submittedName>
</protein>
<dbReference type="InterPro" id="IPR012677">
    <property type="entry name" value="Nucleotide-bd_a/b_plait_sf"/>
</dbReference>
<dbReference type="GO" id="GO:0003723">
    <property type="term" value="F:RNA binding"/>
    <property type="evidence" value="ECO:0007669"/>
    <property type="project" value="InterPro"/>
</dbReference>